<feature type="transmembrane region" description="Helical" evidence="7">
    <location>
        <begin position="316"/>
        <end position="334"/>
    </location>
</feature>
<dbReference type="FunFam" id="1.10.287.950:FF:000001">
    <property type="entry name" value="Methyl-accepting chemotaxis sensory transducer"/>
    <property type="match status" value="1"/>
</dbReference>
<dbReference type="PROSITE" id="PS50111">
    <property type="entry name" value="CHEMOTAXIS_TRANSDUC_2"/>
    <property type="match status" value="1"/>
</dbReference>
<dbReference type="SUPFAM" id="SSF48452">
    <property type="entry name" value="TPR-like"/>
    <property type="match status" value="1"/>
</dbReference>
<keyword evidence="7" id="KW-1133">Transmembrane helix</keyword>
<dbReference type="Gene3D" id="1.25.40.10">
    <property type="entry name" value="Tetratricopeptide repeat domain"/>
    <property type="match status" value="1"/>
</dbReference>
<evidence type="ECO:0000313" key="11">
    <source>
        <dbReference type="Proteomes" id="UP000180235"/>
    </source>
</evidence>
<comment type="similarity">
    <text evidence="2">Belongs to the methyl-accepting chemotaxis (MCP) protein family.</text>
</comment>
<gene>
    <name evidence="10" type="primary">pilJ-3</name>
    <name evidence="10" type="ORF">GlitD10_2234</name>
</gene>
<dbReference type="Proteomes" id="UP000180235">
    <property type="component" value="Chromosome"/>
</dbReference>
<proteinExistence type="inferred from homology"/>
<evidence type="ECO:0000256" key="6">
    <source>
        <dbReference type="SAM" id="MobiDB-lite"/>
    </source>
</evidence>
<feature type="domain" description="HAMP" evidence="9">
    <location>
        <begin position="430"/>
        <end position="481"/>
    </location>
</feature>
<evidence type="ECO:0000256" key="4">
    <source>
        <dbReference type="PROSITE-ProRule" id="PRU00339"/>
    </source>
</evidence>
<feature type="region of interest" description="Disordered" evidence="6">
    <location>
        <begin position="224"/>
        <end position="295"/>
    </location>
</feature>
<evidence type="ECO:0000313" key="10">
    <source>
        <dbReference type="EMBL" id="APB34566.1"/>
    </source>
</evidence>
<dbReference type="InterPro" id="IPR003660">
    <property type="entry name" value="HAMP_dom"/>
</dbReference>
<keyword evidence="1 3" id="KW-0807">Transducer</keyword>
<dbReference type="RefSeq" id="WP_071454988.1">
    <property type="nucleotide sequence ID" value="NZ_CP017675.1"/>
</dbReference>
<organism evidence="10 11">
    <name type="scientific">Gloeomargarita lithophora Alchichica-D10</name>
    <dbReference type="NCBI Taxonomy" id="1188229"/>
    <lineage>
        <taxon>Bacteria</taxon>
        <taxon>Bacillati</taxon>
        <taxon>Cyanobacteriota</taxon>
        <taxon>Cyanophyceae</taxon>
        <taxon>Gloeomargaritales</taxon>
        <taxon>Gloeomargaritaceae</taxon>
        <taxon>Gloeomargarita</taxon>
    </lineage>
</organism>
<dbReference type="SMART" id="SM00304">
    <property type="entry name" value="HAMP"/>
    <property type="match status" value="2"/>
</dbReference>
<dbReference type="PROSITE" id="PS50885">
    <property type="entry name" value="HAMP"/>
    <property type="match status" value="2"/>
</dbReference>
<feature type="region of interest" description="Disordered" evidence="6">
    <location>
        <begin position="194"/>
        <end position="213"/>
    </location>
</feature>
<dbReference type="AlphaFoldDB" id="A0A1J0AF49"/>
<dbReference type="Pfam" id="PF00015">
    <property type="entry name" value="MCPsignal"/>
    <property type="match status" value="1"/>
</dbReference>
<evidence type="ECO:0000259" key="8">
    <source>
        <dbReference type="PROSITE" id="PS50111"/>
    </source>
</evidence>
<dbReference type="PROSITE" id="PS50005">
    <property type="entry name" value="TPR"/>
    <property type="match status" value="1"/>
</dbReference>
<protein>
    <submittedName>
        <fullName evidence="10">Methyl-accepting chemotaxis protein</fullName>
    </submittedName>
</protein>
<keyword evidence="11" id="KW-1185">Reference proteome</keyword>
<keyword evidence="7" id="KW-0472">Membrane</keyword>
<dbReference type="EMBL" id="CP017675">
    <property type="protein sequence ID" value="APB34566.1"/>
    <property type="molecule type" value="Genomic_DNA"/>
</dbReference>
<dbReference type="SUPFAM" id="SSF58104">
    <property type="entry name" value="Methyl-accepting chemotaxis protein (MCP) signaling domain"/>
    <property type="match status" value="1"/>
</dbReference>
<feature type="domain" description="HAMP" evidence="9">
    <location>
        <begin position="371"/>
        <end position="416"/>
    </location>
</feature>
<dbReference type="InterPro" id="IPR004089">
    <property type="entry name" value="MCPsignal_dom"/>
</dbReference>
<feature type="repeat" description="TPR" evidence="4">
    <location>
        <begin position="40"/>
        <end position="73"/>
    </location>
</feature>
<dbReference type="KEGG" id="glt:GlitD10_2234"/>
<feature type="transmembrane region" description="Helical" evidence="7">
    <location>
        <begin position="340"/>
        <end position="361"/>
    </location>
</feature>
<dbReference type="PANTHER" id="PTHR32089">
    <property type="entry name" value="METHYL-ACCEPTING CHEMOTAXIS PROTEIN MCPB"/>
    <property type="match status" value="1"/>
</dbReference>
<dbReference type="InterPro" id="IPR019734">
    <property type="entry name" value="TPR_rpt"/>
</dbReference>
<dbReference type="CDD" id="cd11386">
    <property type="entry name" value="MCP_signal"/>
    <property type="match status" value="1"/>
</dbReference>
<dbReference type="GO" id="GO:0006935">
    <property type="term" value="P:chemotaxis"/>
    <property type="evidence" value="ECO:0007669"/>
    <property type="project" value="UniProtKB-ARBA"/>
</dbReference>
<evidence type="ECO:0000256" key="5">
    <source>
        <dbReference type="SAM" id="Coils"/>
    </source>
</evidence>
<feature type="compositionally biased region" description="Acidic residues" evidence="6">
    <location>
        <begin position="200"/>
        <end position="211"/>
    </location>
</feature>
<dbReference type="GO" id="GO:0007165">
    <property type="term" value="P:signal transduction"/>
    <property type="evidence" value="ECO:0007669"/>
    <property type="project" value="UniProtKB-KW"/>
</dbReference>
<reference evidence="10 11" key="1">
    <citation type="submission" date="2016-10" db="EMBL/GenBank/DDBJ databases">
        <title>Description of Gloeomargarita lithophora gen. nov., sp. nov., a thylakoid-bearing basal-branching cyanobacterium with intracellular carbonates, and proposal for Gloeomargaritales ord. nov.</title>
        <authorList>
            <person name="Moreira D."/>
            <person name="Tavera R."/>
            <person name="Benzerara K."/>
            <person name="Skouri-Panet F."/>
            <person name="Couradeau E."/>
            <person name="Gerard E."/>
            <person name="Loussert C."/>
            <person name="Novelo E."/>
            <person name="Zivanovic Y."/>
            <person name="Lopez-Garcia P."/>
        </authorList>
    </citation>
    <scope>NUCLEOTIDE SEQUENCE [LARGE SCALE GENOMIC DNA]</scope>
    <source>
        <strain evidence="10 11">D10</strain>
    </source>
</reference>
<evidence type="ECO:0000256" key="2">
    <source>
        <dbReference type="ARBA" id="ARBA00029447"/>
    </source>
</evidence>
<sequence>MATSNYLSDYERATSAYVTGDYAEAATIADTLLRQYDEMPNLHLLRGHIYLCSQDYAQAREQYQRVLVLTDDPELVEYAQNGISDVNQYLASQPVEEDFTAPISMNGGGGDNPFALGDLDEGGGSPPETWVFAEPSAANNPFTAAANPFEDAESSEPETAFNPFATPEDLLAEESAAAHGGGDHTLIMGSSFPGIPSFPDESDDFGQDDPETAALDQGDTLLMDLGSRQSSPSWAEPAAEPGLFSFQPTPSAFDDDPLTGGTPRSRLENTDALNVAPPVASPATRPSLKNSPAPTPNVVVPMAPMRKPAAGGLPKSVLTGVVVAVLAGGAAFAVPKPLGAVLAAVLGGGAAVALGGAGGGVKSQRVRQFSEELRLSCEALGRGEFQSSLSVVGQDDFTEAAGAFNQMLTQIRERFKELQDKAEEVERSREDLQRQVIRLLDDVEGAARGDLTVQAEVSADILGAVADSFNLIIQNIRQIVQQVKTSSLQVGRGATDSEFFARELSSNALRQAQELAGTLNSVQMMTDSIQRVAESAREAAEVARKASETALRGGEAVDQTVSGIQSIRESVAETTRKVKRLAESSQEINKIVNAIGQIAQRTNLLALNASIEAAKAGEAGRGFAIVADEVRQLADRTSRSSKEIEQIVLQIQSETGLVMTAMEEGTQEVIRGTRVAEQAKRSLEEIIQVSRQIDTLVQSITADTVRQTEVSRNVTQVMQSVELTAQETSQESQRVSVSLQNLAEVSRGLQSSVERFRLGTTEPL</sequence>
<dbReference type="PANTHER" id="PTHR32089:SF114">
    <property type="entry name" value="METHYL-ACCEPTING CHEMOTAXIS PROTEIN MCPB"/>
    <property type="match status" value="1"/>
</dbReference>
<dbReference type="OrthoDB" id="419276at2"/>
<evidence type="ECO:0000256" key="3">
    <source>
        <dbReference type="PROSITE-ProRule" id="PRU00284"/>
    </source>
</evidence>
<dbReference type="SMART" id="SM00283">
    <property type="entry name" value="MA"/>
    <property type="match status" value="1"/>
</dbReference>
<dbReference type="Gene3D" id="1.10.287.950">
    <property type="entry name" value="Methyl-accepting chemotaxis protein"/>
    <property type="match status" value="1"/>
</dbReference>
<name>A0A1J0AF49_9CYAN</name>
<evidence type="ECO:0000259" key="9">
    <source>
        <dbReference type="PROSITE" id="PS50885"/>
    </source>
</evidence>
<keyword evidence="4" id="KW-0802">TPR repeat</keyword>
<feature type="domain" description="Methyl-accepting transducer" evidence="8">
    <location>
        <begin position="486"/>
        <end position="722"/>
    </location>
</feature>
<dbReference type="InterPro" id="IPR011990">
    <property type="entry name" value="TPR-like_helical_dom_sf"/>
</dbReference>
<evidence type="ECO:0000256" key="7">
    <source>
        <dbReference type="SAM" id="Phobius"/>
    </source>
</evidence>
<keyword evidence="5" id="KW-0175">Coiled coil</keyword>
<feature type="coiled-coil region" evidence="5">
    <location>
        <begin position="408"/>
        <end position="442"/>
    </location>
</feature>
<keyword evidence="7" id="KW-0812">Transmembrane</keyword>
<accession>A0A1J0AF49</accession>
<evidence type="ECO:0000256" key="1">
    <source>
        <dbReference type="ARBA" id="ARBA00023224"/>
    </source>
</evidence>
<dbReference type="STRING" id="1188229.GlitD10_2234"/>
<dbReference type="GO" id="GO:0016020">
    <property type="term" value="C:membrane"/>
    <property type="evidence" value="ECO:0007669"/>
    <property type="project" value="InterPro"/>
</dbReference>